<evidence type="ECO:0000313" key="4">
    <source>
        <dbReference type="EMBL" id="MEQ3362455.1"/>
    </source>
</evidence>
<gene>
    <name evidence="4" type="ORF">AAA083_05645</name>
</gene>
<dbReference type="SMART" id="SM00047">
    <property type="entry name" value="LYZ2"/>
    <property type="match status" value="1"/>
</dbReference>
<dbReference type="InterPro" id="IPR007253">
    <property type="entry name" value="Cell_wall-bd_2"/>
</dbReference>
<accession>A0ABV1JBJ3</accession>
<feature type="signal peptide" evidence="2">
    <location>
        <begin position="1"/>
        <end position="32"/>
    </location>
</feature>
<sequence length="705" mass="74697">MMKFQSKSRSALSAFVALSLALALMPIAGAKAYGEEGDELSGQTAGSEEVRSQESNEQQGDASDPETVDTARGTDGETEGIQEGDSQKGAPQKEEGTVVILPSEEDMEKSMIGLDELADSDSGISTFSLDAETRAASGVAIESYSGADRVETSVLTAKAAFPTSDYAIIAGSDSWPDALAASGLAGLYQCPIMLTQTGSLDSRVKQALKDMGVKHVFILGDKWSISDNAANEVKSTIGEQPVRLQGADRYGTQMAIYEYGLNNSDGKTWKSDLAIVANGGDTHFADALSASSGAYAKGAPVFLVQDSGEFTSAQESALKAGASKGLFRTTMVAGDTYSVSKGSETYLNSIGVSSVVRKGGSDRYETSALIAEWMVNTQGLSWDNAAFATGDLAYDALGGGAAQGKANSVVLLVGGNRAAADMLIKNKGSVNTSIRFYGGLPSISASMRSYITAGLGITTTTAVPYNITLDAMINYESKFYGSSVSKDTLRKYLDPSNVKAGDAAYYQYADIGQGYTGLFTAEQLDAYIAKMASAYWEGQTGYTSKLRGMGQAVIDAAKAYNINEVYLLSHAGIESAWGCSNLAQGKISGYSGYYNFFGIAAYDSNPGNGAAYAKNHGWDTPEKALMGAAQFLSKGYIHDTSFAQNTLYNMKWDLFNAINYPNSHYEYATDVQWAQNIAITMNALYKAHGISQSNSGLSFLVPQYK</sequence>
<evidence type="ECO:0000256" key="1">
    <source>
        <dbReference type="SAM" id="MobiDB-lite"/>
    </source>
</evidence>
<proteinExistence type="predicted"/>
<dbReference type="Pfam" id="PF04122">
    <property type="entry name" value="CW_binding_2"/>
    <property type="match status" value="3"/>
</dbReference>
<dbReference type="InterPro" id="IPR002901">
    <property type="entry name" value="MGlyc_endo_b_GlcNAc-like_dom"/>
</dbReference>
<dbReference type="Pfam" id="PF01832">
    <property type="entry name" value="Glucosaminidase"/>
    <property type="match status" value="1"/>
</dbReference>
<dbReference type="PANTHER" id="PTHR30032">
    <property type="entry name" value="N-ACETYLMURAMOYL-L-ALANINE AMIDASE-RELATED"/>
    <property type="match status" value="1"/>
</dbReference>
<organism evidence="4 5">
    <name type="scientific">Raoultibacter massiliensis</name>
    <dbReference type="NCBI Taxonomy" id="1852371"/>
    <lineage>
        <taxon>Bacteria</taxon>
        <taxon>Bacillati</taxon>
        <taxon>Actinomycetota</taxon>
        <taxon>Coriobacteriia</taxon>
        <taxon>Eggerthellales</taxon>
        <taxon>Eggerthellaceae</taxon>
        <taxon>Raoultibacter</taxon>
    </lineage>
</organism>
<evidence type="ECO:0000259" key="3">
    <source>
        <dbReference type="SMART" id="SM00047"/>
    </source>
</evidence>
<feature type="domain" description="Mannosyl-glycoprotein endo-beta-N-acetylglucosamidase-like" evidence="3">
    <location>
        <begin position="539"/>
        <end position="691"/>
    </location>
</feature>
<dbReference type="Gene3D" id="1.10.530.10">
    <property type="match status" value="1"/>
</dbReference>
<protein>
    <submittedName>
        <fullName evidence="4">Cell wall-binding repeat-containing protein</fullName>
    </submittedName>
</protein>
<dbReference type="PANTHER" id="PTHR30032:SF8">
    <property type="entry name" value="GERMINATION-SPECIFIC N-ACETYLMURAMOYL-L-ALANINE AMIDASE"/>
    <property type="match status" value="1"/>
</dbReference>
<comment type="caution">
    <text evidence="4">The sequence shown here is derived from an EMBL/GenBank/DDBJ whole genome shotgun (WGS) entry which is preliminary data.</text>
</comment>
<name>A0ABV1JBJ3_9ACTN</name>
<dbReference type="Gene3D" id="3.40.50.12090">
    <property type="match status" value="1"/>
</dbReference>
<dbReference type="InterPro" id="IPR051922">
    <property type="entry name" value="Bact_Sporulation_Assoc"/>
</dbReference>
<keyword evidence="5" id="KW-1185">Reference proteome</keyword>
<reference evidence="4 5" key="1">
    <citation type="submission" date="2024-04" db="EMBL/GenBank/DDBJ databases">
        <title>Human intestinal bacterial collection.</title>
        <authorList>
            <person name="Pauvert C."/>
            <person name="Hitch T.C.A."/>
            <person name="Clavel T."/>
        </authorList>
    </citation>
    <scope>NUCLEOTIDE SEQUENCE [LARGE SCALE GENOMIC DNA]</scope>
    <source>
        <strain evidence="4 5">CLA-KB-H42</strain>
    </source>
</reference>
<feature type="region of interest" description="Disordered" evidence="1">
    <location>
        <begin position="34"/>
        <end position="95"/>
    </location>
</feature>
<dbReference type="RefSeq" id="WP_102374462.1">
    <property type="nucleotide sequence ID" value="NZ_JBBNOP010000004.1"/>
</dbReference>
<keyword evidence="2" id="KW-0732">Signal</keyword>
<evidence type="ECO:0000313" key="5">
    <source>
        <dbReference type="Proteomes" id="UP001487305"/>
    </source>
</evidence>
<evidence type="ECO:0000256" key="2">
    <source>
        <dbReference type="SAM" id="SignalP"/>
    </source>
</evidence>
<dbReference type="EMBL" id="JBBNOP010000004">
    <property type="protein sequence ID" value="MEQ3362455.1"/>
    <property type="molecule type" value="Genomic_DNA"/>
</dbReference>
<dbReference type="Proteomes" id="UP001487305">
    <property type="component" value="Unassembled WGS sequence"/>
</dbReference>
<feature type="chain" id="PRO_5045807088" evidence="2">
    <location>
        <begin position="33"/>
        <end position="705"/>
    </location>
</feature>